<organism evidence="1 2">
    <name type="scientific">Flavobacterium kayseriense</name>
    <dbReference type="NCBI Taxonomy" id="2764714"/>
    <lineage>
        <taxon>Bacteria</taxon>
        <taxon>Pseudomonadati</taxon>
        <taxon>Bacteroidota</taxon>
        <taxon>Flavobacteriia</taxon>
        <taxon>Flavobacteriales</taxon>
        <taxon>Flavobacteriaceae</taxon>
        <taxon>Flavobacterium</taxon>
    </lineage>
</organism>
<dbReference type="EMBL" id="JACRUJ010000005">
    <property type="protein sequence ID" value="MBC5842437.1"/>
    <property type="molecule type" value="Genomic_DNA"/>
</dbReference>
<accession>A0ABR7JB61</accession>
<dbReference type="Pfam" id="PF08907">
    <property type="entry name" value="DUF1853"/>
    <property type="match status" value="1"/>
</dbReference>
<dbReference type="InterPro" id="IPR015003">
    <property type="entry name" value="DUF1853"/>
</dbReference>
<evidence type="ECO:0000313" key="1">
    <source>
        <dbReference type="EMBL" id="MBC5842437.1"/>
    </source>
</evidence>
<keyword evidence="2" id="KW-1185">Reference proteome</keyword>
<dbReference type="RefSeq" id="WP_187010935.1">
    <property type="nucleotide sequence ID" value="NZ_JACRUI010000005.1"/>
</dbReference>
<protein>
    <submittedName>
        <fullName evidence="1">DUF1853 family protein</fullName>
    </submittedName>
</protein>
<reference evidence="1 2" key="1">
    <citation type="submission" date="2020-08" db="EMBL/GenBank/DDBJ databases">
        <title>Description of novel Flavobacterium F-380 isolate.</title>
        <authorList>
            <person name="Saticioglu I.B."/>
            <person name="Duman M."/>
            <person name="Altun S."/>
        </authorList>
    </citation>
    <scope>NUCLEOTIDE SEQUENCE [LARGE SCALE GENOMIC DNA]</scope>
    <source>
        <strain evidence="1 2">F-380</strain>
    </source>
</reference>
<name>A0ABR7JB61_9FLAO</name>
<evidence type="ECO:0000313" key="2">
    <source>
        <dbReference type="Proteomes" id="UP000629963"/>
    </source>
</evidence>
<proteinExistence type="predicted"/>
<gene>
    <name evidence="1" type="ORF">H8R23_13550</name>
</gene>
<sequence>MKKNSRITSILKATSLDFSVTGIASFNLSSLDVSPNLELAVPTNIRLGHVVEKIVAELIRSSSNYNLLYENIQIIDDKKTIGEIDFIIEEHISKQVIHLELAYKFYLFDPTISVKPINNWIGPNRNDSLIEKLDKLKTTQLPLLYHERTKSTLNKVDIDKISQALCLLVSLYVPFEYNEQINTDYQKGIKGYYLNLERFIANHQAHITYYLPAKKEWGIEPADNDTWHEFDSIEKNVLQHMQEKQAPLCWQNNNGRTSQFFIVWW</sequence>
<comment type="caution">
    <text evidence="1">The sequence shown here is derived from an EMBL/GenBank/DDBJ whole genome shotgun (WGS) entry which is preliminary data.</text>
</comment>
<dbReference type="Proteomes" id="UP000629963">
    <property type="component" value="Unassembled WGS sequence"/>
</dbReference>